<protein>
    <recommendedName>
        <fullName evidence="2 5">Nitrogen permease regulator 3</fullName>
    </recommendedName>
    <alternativeName>
        <fullName evidence="4 5">Required for meiotic nuclear division protein 11</fullName>
    </alternativeName>
</protein>
<dbReference type="AlphaFoldDB" id="A0AAN7HCB4"/>
<evidence type="ECO:0000313" key="8">
    <source>
        <dbReference type="EMBL" id="KAK4238248.1"/>
    </source>
</evidence>
<dbReference type="GO" id="GO:0034198">
    <property type="term" value="P:cellular response to amino acid starvation"/>
    <property type="evidence" value="ECO:0007669"/>
    <property type="project" value="TreeGrafter"/>
</dbReference>
<dbReference type="Proteomes" id="UP001303760">
    <property type="component" value="Unassembled WGS sequence"/>
</dbReference>
<gene>
    <name evidence="8" type="ORF">C8A03DRAFT_33758</name>
</gene>
<organism evidence="8 9">
    <name type="scientific">Achaetomium macrosporum</name>
    <dbReference type="NCBI Taxonomy" id="79813"/>
    <lineage>
        <taxon>Eukaryota</taxon>
        <taxon>Fungi</taxon>
        <taxon>Dikarya</taxon>
        <taxon>Ascomycota</taxon>
        <taxon>Pezizomycotina</taxon>
        <taxon>Sordariomycetes</taxon>
        <taxon>Sordariomycetidae</taxon>
        <taxon>Sordariales</taxon>
        <taxon>Chaetomiaceae</taxon>
        <taxon>Achaetomium</taxon>
    </lineage>
</organism>
<dbReference type="InterPro" id="IPR005365">
    <property type="entry name" value="Npr3"/>
</dbReference>
<accession>A0AAN7HCB4</accession>
<feature type="compositionally biased region" description="Gly residues" evidence="6">
    <location>
        <begin position="811"/>
        <end position="842"/>
    </location>
</feature>
<evidence type="ECO:0000259" key="7">
    <source>
        <dbReference type="Pfam" id="PF24064"/>
    </source>
</evidence>
<comment type="similarity">
    <text evidence="1 5">Belongs to the NPR3 family.</text>
</comment>
<feature type="compositionally biased region" description="Basic and acidic residues" evidence="6">
    <location>
        <begin position="191"/>
        <end position="218"/>
    </location>
</feature>
<evidence type="ECO:0000256" key="1">
    <source>
        <dbReference type="ARBA" id="ARBA00010546"/>
    </source>
</evidence>
<comment type="subcellular location">
    <subcellularLocation>
        <location evidence="5">Vacuole membrane</location>
        <topology evidence="5">Peripheral membrane protein</topology>
    </subcellularLocation>
</comment>
<feature type="compositionally biased region" description="Low complexity" evidence="6">
    <location>
        <begin position="662"/>
        <end position="686"/>
    </location>
</feature>
<dbReference type="GO" id="GO:0038202">
    <property type="term" value="P:TORC1 signaling"/>
    <property type="evidence" value="ECO:0007669"/>
    <property type="project" value="TreeGrafter"/>
</dbReference>
<dbReference type="InterPro" id="IPR056603">
    <property type="entry name" value="HTH_NPRL3"/>
</dbReference>
<feature type="region of interest" description="Disordered" evidence="6">
    <location>
        <begin position="767"/>
        <end position="842"/>
    </location>
</feature>
<evidence type="ECO:0000256" key="4">
    <source>
        <dbReference type="ARBA" id="ARBA00030028"/>
    </source>
</evidence>
<feature type="region of interest" description="Disordered" evidence="6">
    <location>
        <begin position="631"/>
        <end position="690"/>
    </location>
</feature>
<comment type="caution">
    <text evidence="8">The sequence shown here is derived from an EMBL/GenBank/DDBJ whole genome shotgun (WGS) entry which is preliminary data.</text>
</comment>
<dbReference type="GO" id="GO:1904262">
    <property type="term" value="P:negative regulation of TORC1 signaling"/>
    <property type="evidence" value="ECO:0007669"/>
    <property type="project" value="TreeGrafter"/>
</dbReference>
<name>A0AAN7HCB4_9PEZI</name>
<dbReference type="GO" id="GO:0005774">
    <property type="term" value="C:vacuolar membrane"/>
    <property type="evidence" value="ECO:0007669"/>
    <property type="project" value="UniProtKB-SubCell"/>
</dbReference>
<keyword evidence="5" id="KW-0469">Meiosis</keyword>
<feature type="domain" description="GATOR1 complex protein NPRL3 C-terminal HTH" evidence="7">
    <location>
        <begin position="849"/>
        <end position="894"/>
    </location>
</feature>
<feature type="compositionally biased region" description="Basic residues" evidence="6">
    <location>
        <begin position="151"/>
        <end position="163"/>
    </location>
</feature>
<dbReference type="PANTHER" id="PTHR13153:SF5">
    <property type="entry name" value="GATOR COMPLEX PROTEIN NPRL3"/>
    <property type="match status" value="1"/>
</dbReference>
<dbReference type="GO" id="GO:1990130">
    <property type="term" value="C:GATOR1 complex"/>
    <property type="evidence" value="ECO:0007669"/>
    <property type="project" value="TreeGrafter"/>
</dbReference>
<keyword evidence="9" id="KW-1185">Reference proteome</keyword>
<dbReference type="GO" id="GO:0051321">
    <property type="term" value="P:meiotic cell cycle"/>
    <property type="evidence" value="ECO:0007669"/>
    <property type="project" value="UniProtKB-UniRule"/>
</dbReference>
<dbReference type="GO" id="GO:0010508">
    <property type="term" value="P:positive regulation of autophagy"/>
    <property type="evidence" value="ECO:0007669"/>
    <property type="project" value="TreeGrafter"/>
</dbReference>
<dbReference type="EMBL" id="MU860103">
    <property type="protein sequence ID" value="KAK4238248.1"/>
    <property type="molecule type" value="Genomic_DNA"/>
</dbReference>
<feature type="region of interest" description="Disordered" evidence="6">
    <location>
        <begin position="704"/>
        <end position="733"/>
    </location>
</feature>
<proteinExistence type="inferred from homology"/>
<sequence>MALPILPNPDNFLGVALVINRSRDGPRFVFHYPAHLLPAEGSKRDADDGEDLDDDEDMLLGRPSRDARLETASSSGLLAAELAPWNHDDHLVTESGTQIVPWEHVAGFPTKDLENILTPARAYHKRLFQVSLDPIHCVSYPIYVPESGVWRRKKKNKKPHKQRQSQSEAGMSKKEDDDALPTDAAGSAKSGGEKGDAEKIEVRDMAKPLAKPAEETEDKKSSMTMFNLVFFLSPKKHEVKPLVDVMFTHIIKNINKAYKYCQQRSDFVWKESKRILALKDKGREDKRKMSSLWEEILSTSSLAASMQDIYEAVSQNRIAALQLDTAEGTVTHSVQIPVPFHVSDLPQEGEEGQQGLWLTTVNSLMGEEAAETPGFMDKNFALLLMVDEKRITAELQSDPDETTLAMIEFVRHCKPTLSFYQVFQQSSNVLTPAQVRKFAQHFIFWRRAIAIPPLHGRDMYIVSPNCDMRKLPQATAQWARQFPLSPALPNFLAELSVAPRPYKLHCPSKAHRPVYMAMLAWLMRGGWVTQLCTFAYIVVWPEIIYEVEHALEAEEIARAKHAQSMGHEPGSVESDDAINPASLAASTSGVAALGDAAVAGFASGFLPLLYDNPDSASPTIAGLHDLPISHSQSSLIPPTTRTTTPTSPSSSARFNHHDTHHSAFPRPSSLAPSSSSNQPAPTPAEQAAEKARLARIADKAARELAERATAHARKAVPQQTAHPSINHARHLEGTTPHIILDAKKATGKESLYLSAIGKRFRDRVKAKKKMAAGSGGGGGGGGAGGEDIGTGSGRGSGSGAGEKKDNLKEGAVGGGGGGERRGAGAGGGPGGGGGAAAGGGGIRDTGDWDERVANAWPVFCKYFNGRSALERIALQEDMKRKDVWNLLTAMSEYLLCVRHW</sequence>
<reference evidence="8" key="2">
    <citation type="submission" date="2023-05" db="EMBL/GenBank/DDBJ databases">
        <authorList>
            <consortium name="Lawrence Berkeley National Laboratory"/>
            <person name="Steindorff A."/>
            <person name="Hensen N."/>
            <person name="Bonometti L."/>
            <person name="Westerberg I."/>
            <person name="Brannstrom I.O."/>
            <person name="Guillou S."/>
            <person name="Cros-Aarteil S."/>
            <person name="Calhoun S."/>
            <person name="Haridas S."/>
            <person name="Kuo A."/>
            <person name="Mondo S."/>
            <person name="Pangilinan J."/>
            <person name="Riley R."/>
            <person name="Labutti K."/>
            <person name="Andreopoulos B."/>
            <person name="Lipzen A."/>
            <person name="Chen C."/>
            <person name="Yanf M."/>
            <person name="Daum C."/>
            <person name="Ng V."/>
            <person name="Clum A."/>
            <person name="Ohm R."/>
            <person name="Martin F."/>
            <person name="Silar P."/>
            <person name="Natvig D."/>
            <person name="Lalanne C."/>
            <person name="Gautier V."/>
            <person name="Ament-Velasquez S.L."/>
            <person name="Kruys A."/>
            <person name="Hutchinson M.I."/>
            <person name="Powell A.J."/>
            <person name="Barry K."/>
            <person name="Miller A.N."/>
            <person name="Grigoriev I.V."/>
            <person name="Debuchy R."/>
            <person name="Gladieux P."/>
            <person name="Thoren M.H."/>
            <person name="Johannesson H."/>
        </authorList>
    </citation>
    <scope>NUCLEOTIDE SEQUENCE</scope>
    <source>
        <strain evidence="8">CBS 532.94</strain>
    </source>
</reference>
<evidence type="ECO:0000256" key="6">
    <source>
        <dbReference type="SAM" id="MobiDB-lite"/>
    </source>
</evidence>
<dbReference type="Pfam" id="PF24064">
    <property type="entry name" value="HTH_NPRL3"/>
    <property type="match status" value="1"/>
</dbReference>
<reference evidence="8" key="1">
    <citation type="journal article" date="2023" name="Mol. Phylogenet. Evol.">
        <title>Genome-scale phylogeny and comparative genomics of the fungal order Sordariales.</title>
        <authorList>
            <person name="Hensen N."/>
            <person name="Bonometti L."/>
            <person name="Westerberg I."/>
            <person name="Brannstrom I.O."/>
            <person name="Guillou S."/>
            <person name="Cros-Aarteil S."/>
            <person name="Calhoun S."/>
            <person name="Haridas S."/>
            <person name="Kuo A."/>
            <person name="Mondo S."/>
            <person name="Pangilinan J."/>
            <person name="Riley R."/>
            <person name="LaButti K."/>
            <person name="Andreopoulos B."/>
            <person name="Lipzen A."/>
            <person name="Chen C."/>
            <person name="Yan M."/>
            <person name="Daum C."/>
            <person name="Ng V."/>
            <person name="Clum A."/>
            <person name="Steindorff A."/>
            <person name="Ohm R.A."/>
            <person name="Martin F."/>
            <person name="Silar P."/>
            <person name="Natvig D.O."/>
            <person name="Lalanne C."/>
            <person name="Gautier V."/>
            <person name="Ament-Velasquez S.L."/>
            <person name="Kruys A."/>
            <person name="Hutchinson M.I."/>
            <person name="Powell A.J."/>
            <person name="Barry K."/>
            <person name="Miller A.N."/>
            <person name="Grigoriev I.V."/>
            <person name="Debuchy R."/>
            <person name="Gladieux P."/>
            <person name="Hiltunen Thoren M."/>
            <person name="Johannesson H."/>
        </authorList>
    </citation>
    <scope>NUCLEOTIDE SEQUENCE</scope>
    <source>
        <strain evidence="8">CBS 532.94</strain>
    </source>
</reference>
<evidence type="ECO:0000256" key="3">
    <source>
        <dbReference type="ARBA" id="ARBA00025376"/>
    </source>
</evidence>
<feature type="compositionally biased region" description="Gly residues" evidence="6">
    <location>
        <begin position="773"/>
        <end position="800"/>
    </location>
</feature>
<evidence type="ECO:0000256" key="2">
    <source>
        <dbReference type="ARBA" id="ARBA00017880"/>
    </source>
</evidence>
<comment type="function">
    <text evidence="3 5">Mediates inactivation of the TORC1 complex in response to amino acid starvation. Required for meiotic nuclear division.</text>
</comment>
<feature type="region of interest" description="Disordered" evidence="6">
    <location>
        <begin position="151"/>
        <end position="218"/>
    </location>
</feature>
<dbReference type="PANTHER" id="PTHR13153">
    <property type="entry name" value="CGTHBA PROTEIN -14 GENE PROTEIN"/>
    <property type="match status" value="1"/>
</dbReference>
<feature type="compositionally biased region" description="Low complexity" evidence="6">
    <location>
        <begin position="633"/>
        <end position="651"/>
    </location>
</feature>
<keyword evidence="5" id="KW-0732">Signal</keyword>
<dbReference type="Pfam" id="PF03666">
    <property type="entry name" value="NPR3"/>
    <property type="match status" value="1"/>
</dbReference>
<evidence type="ECO:0000256" key="5">
    <source>
        <dbReference type="RuleBase" id="RU368069"/>
    </source>
</evidence>
<evidence type="ECO:0000313" key="9">
    <source>
        <dbReference type="Proteomes" id="UP001303760"/>
    </source>
</evidence>